<gene>
    <name evidence="10" type="primary">fliN</name>
    <name evidence="10" type="ORF">Pla175_15940</name>
</gene>
<dbReference type="Proteomes" id="UP000317429">
    <property type="component" value="Chromosome"/>
</dbReference>
<keyword evidence="7" id="KW-0472">Membrane</keyword>
<name>A0A518D9Q8_9BACT</name>
<evidence type="ECO:0000256" key="7">
    <source>
        <dbReference type="ARBA" id="ARBA00023136"/>
    </source>
</evidence>
<evidence type="ECO:0000313" key="10">
    <source>
        <dbReference type="EMBL" id="QDU88222.1"/>
    </source>
</evidence>
<evidence type="ECO:0000256" key="3">
    <source>
        <dbReference type="ARBA" id="ARBA00021897"/>
    </source>
</evidence>
<dbReference type="GO" id="GO:0071973">
    <property type="term" value="P:bacterial-type flagellum-dependent cell motility"/>
    <property type="evidence" value="ECO:0007669"/>
    <property type="project" value="InterPro"/>
</dbReference>
<dbReference type="RefSeq" id="WP_145282914.1">
    <property type="nucleotide sequence ID" value="NZ_CP036291.1"/>
</dbReference>
<dbReference type="EMBL" id="CP036291">
    <property type="protein sequence ID" value="QDU88222.1"/>
    <property type="molecule type" value="Genomic_DNA"/>
</dbReference>
<dbReference type="OrthoDB" id="9773459at2"/>
<dbReference type="PANTHER" id="PTHR43484:SF1">
    <property type="entry name" value="FLAGELLAR MOTOR SWITCH PROTEIN FLIN"/>
    <property type="match status" value="1"/>
</dbReference>
<dbReference type="InterPro" id="IPR012826">
    <property type="entry name" value="FliN"/>
</dbReference>
<evidence type="ECO:0000256" key="6">
    <source>
        <dbReference type="ARBA" id="ARBA00022779"/>
    </source>
</evidence>
<dbReference type="InterPro" id="IPR001543">
    <property type="entry name" value="FliN-like_C"/>
</dbReference>
<dbReference type="InterPro" id="IPR036429">
    <property type="entry name" value="SpoA-like_sf"/>
</dbReference>
<dbReference type="InterPro" id="IPR051469">
    <property type="entry name" value="FliN/MopA/SpaO"/>
</dbReference>
<accession>A0A518D9Q8</accession>
<dbReference type="GO" id="GO:0006935">
    <property type="term" value="P:chemotaxis"/>
    <property type="evidence" value="ECO:0007669"/>
    <property type="project" value="UniProtKB-KW"/>
</dbReference>
<dbReference type="GO" id="GO:0005886">
    <property type="term" value="C:plasma membrane"/>
    <property type="evidence" value="ECO:0007669"/>
    <property type="project" value="UniProtKB-SubCell"/>
</dbReference>
<keyword evidence="5" id="KW-0145">Chemotaxis</keyword>
<dbReference type="GO" id="GO:0009425">
    <property type="term" value="C:bacterial-type flagellum basal body"/>
    <property type="evidence" value="ECO:0007669"/>
    <property type="project" value="InterPro"/>
</dbReference>
<dbReference type="Gene3D" id="2.30.330.10">
    <property type="entry name" value="SpoA-like"/>
    <property type="match status" value="1"/>
</dbReference>
<reference evidence="10 11" key="1">
    <citation type="submission" date="2019-02" db="EMBL/GenBank/DDBJ databases">
        <title>Deep-cultivation of Planctomycetes and their phenomic and genomic characterization uncovers novel biology.</title>
        <authorList>
            <person name="Wiegand S."/>
            <person name="Jogler M."/>
            <person name="Boedeker C."/>
            <person name="Pinto D."/>
            <person name="Vollmers J."/>
            <person name="Rivas-Marin E."/>
            <person name="Kohn T."/>
            <person name="Peeters S.H."/>
            <person name="Heuer A."/>
            <person name="Rast P."/>
            <person name="Oberbeckmann S."/>
            <person name="Bunk B."/>
            <person name="Jeske O."/>
            <person name="Meyerdierks A."/>
            <person name="Storesund J.E."/>
            <person name="Kallscheuer N."/>
            <person name="Luecker S."/>
            <person name="Lage O.M."/>
            <person name="Pohl T."/>
            <person name="Merkel B.J."/>
            <person name="Hornburger P."/>
            <person name="Mueller R.-W."/>
            <person name="Bruemmer F."/>
            <person name="Labrenz M."/>
            <person name="Spormann A.M."/>
            <person name="Op den Camp H."/>
            <person name="Overmann J."/>
            <person name="Amann R."/>
            <person name="Jetten M.S.M."/>
            <person name="Mascher T."/>
            <person name="Medema M.H."/>
            <person name="Devos D.P."/>
            <person name="Kaster A.-K."/>
            <person name="Ovreas L."/>
            <person name="Rohde M."/>
            <person name="Galperin M.Y."/>
            <person name="Jogler C."/>
        </authorList>
    </citation>
    <scope>NUCLEOTIDE SEQUENCE [LARGE SCALE GENOMIC DNA]</scope>
    <source>
        <strain evidence="10 11">Pla175</strain>
    </source>
</reference>
<sequence>MAGESDQPESVATDHPPQGDRSAAAQTEVEALISAAAAAGAADAQSSDLDLLLQKAEAAIASLDEPSGELPSGVRPFDLQEFGGTPANMDAATLELVRDVELDLKIELGRTDMNLEDVLRLKRGSVVTLDKLAGDPVDVIVNGRLVARGEVLVLNDNFCVRVTELIVGESAVA</sequence>
<keyword evidence="10" id="KW-0969">Cilium</keyword>
<feature type="region of interest" description="Disordered" evidence="8">
    <location>
        <begin position="1"/>
        <end position="27"/>
    </location>
</feature>
<dbReference type="SUPFAM" id="SSF101801">
    <property type="entry name" value="Surface presentation of antigens (SPOA)"/>
    <property type="match status" value="1"/>
</dbReference>
<comment type="similarity">
    <text evidence="2">Belongs to the FliN/MopA/SpaO family.</text>
</comment>
<organism evidence="10 11">
    <name type="scientific">Pirellulimonas nuda</name>
    <dbReference type="NCBI Taxonomy" id="2528009"/>
    <lineage>
        <taxon>Bacteria</taxon>
        <taxon>Pseudomonadati</taxon>
        <taxon>Planctomycetota</taxon>
        <taxon>Planctomycetia</taxon>
        <taxon>Pirellulales</taxon>
        <taxon>Lacipirellulaceae</taxon>
        <taxon>Pirellulimonas</taxon>
    </lineage>
</organism>
<keyword evidence="10" id="KW-0282">Flagellum</keyword>
<dbReference type="GO" id="GO:0003774">
    <property type="term" value="F:cytoskeletal motor activity"/>
    <property type="evidence" value="ECO:0007669"/>
    <property type="project" value="InterPro"/>
</dbReference>
<protein>
    <recommendedName>
        <fullName evidence="3">Flagellar motor switch protein FliN</fullName>
    </recommendedName>
</protein>
<feature type="domain" description="Flagellar motor switch protein FliN-like C-terminal" evidence="9">
    <location>
        <begin position="96"/>
        <end position="166"/>
    </location>
</feature>
<evidence type="ECO:0000256" key="2">
    <source>
        <dbReference type="ARBA" id="ARBA00009226"/>
    </source>
</evidence>
<proteinExistence type="inferred from homology"/>
<evidence type="ECO:0000256" key="8">
    <source>
        <dbReference type="SAM" id="MobiDB-lite"/>
    </source>
</evidence>
<dbReference type="Pfam" id="PF01052">
    <property type="entry name" value="FliMN_C"/>
    <property type="match status" value="1"/>
</dbReference>
<dbReference type="PRINTS" id="PR00956">
    <property type="entry name" value="FLGMOTORFLIN"/>
</dbReference>
<evidence type="ECO:0000256" key="4">
    <source>
        <dbReference type="ARBA" id="ARBA00022475"/>
    </source>
</evidence>
<evidence type="ECO:0000259" key="9">
    <source>
        <dbReference type="Pfam" id="PF01052"/>
    </source>
</evidence>
<comment type="subcellular location">
    <subcellularLocation>
        <location evidence="1">Cell membrane</location>
        <topology evidence="1">Peripheral membrane protein</topology>
        <orientation evidence="1">Cytoplasmic side</orientation>
    </subcellularLocation>
</comment>
<evidence type="ECO:0000256" key="1">
    <source>
        <dbReference type="ARBA" id="ARBA00004413"/>
    </source>
</evidence>
<keyword evidence="10" id="KW-0966">Cell projection</keyword>
<dbReference type="KEGG" id="pnd:Pla175_15940"/>
<dbReference type="PANTHER" id="PTHR43484">
    <property type="match status" value="1"/>
</dbReference>
<dbReference type="AlphaFoldDB" id="A0A518D9Q8"/>
<evidence type="ECO:0000256" key="5">
    <source>
        <dbReference type="ARBA" id="ARBA00022500"/>
    </source>
</evidence>
<keyword evidence="4" id="KW-1003">Cell membrane</keyword>
<dbReference type="InterPro" id="IPR001172">
    <property type="entry name" value="FliN_T3SS_HrcQb"/>
</dbReference>
<evidence type="ECO:0000313" key="11">
    <source>
        <dbReference type="Proteomes" id="UP000317429"/>
    </source>
</evidence>
<dbReference type="NCBIfam" id="TIGR02480">
    <property type="entry name" value="fliN"/>
    <property type="match status" value="1"/>
</dbReference>
<keyword evidence="11" id="KW-1185">Reference proteome</keyword>
<keyword evidence="6" id="KW-0283">Flagellar rotation</keyword>